<dbReference type="GO" id="GO:0006355">
    <property type="term" value="P:regulation of DNA-templated transcription"/>
    <property type="evidence" value="ECO:0007669"/>
    <property type="project" value="InterPro"/>
</dbReference>
<comment type="caution">
    <text evidence="6">The sequence shown here is derived from an EMBL/GenBank/DDBJ whole genome shotgun (WGS) entry which is preliminary data.</text>
</comment>
<dbReference type="EMBL" id="JACLAX010000003">
    <property type="protein sequence ID" value="MBC2668432.1"/>
    <property type="molecule type" value="Genomic_DNA"/>
</dbReference>
<evidence type="ECO:0000256" key="3">
    <source>
        <dbReference type="ARBA" id="ARBA00023163"/>
    </source>
</evidence>
<dbReference type="PANTHER" id="PTHR44688">
    <property type="entry name" value="DNA-BINDING TRANSCRIPTIONAL ACTIVATOR DEVR_DOSR"/>
    <property type="match status" value="1"/>
</dbReference>
<accession>A0A7X1FY27</accession>
<dbReference type="SMART" id="SM00421">
    <property type="entry name" value="HTH_LUXR"/>
    <property type="match status" value="1"/>
</dbReference>
<dbReference type="Gene3D" id="1.10.10.10">
    <property type="entry name" value="Winged helix-like DNA-binding domain superfamily/Winged helix DNA-binding domain"/>
    <property type="match status" value="1"/>
</dbReference>
<keyword evidence="3" id="KW-0804">Transcription</keyword>
<evidence type="ECO:0000256" key="2">
    <source>
        <dbReference type="ARBA" id="ARBA00023125"/>
    </source>
</evidence>
<feature type="compositionally biased region" description="Gly residues" evidence="4">
    <location>
        <begin position="1"/>
        <end position="13"/>
    </location>
</feature>
<organism evidence="6 7">
    <name type="scientific">Novosphingobium piscinae</name>
    <dbReference type="NCBI Taxonomy" id="1507448"/>
    <lineage>
        <taxon>Bacteria</taxon>
        <taxon>Pseudomonadati</taxon>
        <taxon>Pseudomonadota</taxon>
        <taxon>Alphaproteobacteria</taxon>
        <taxon>Sphingomonadales</taxon>
        <taxon>Sphingomonadaceae</taxon>
        <taxon>Novosphingobium</taxon>
    </lineage>
</organism>
<dbReference type="InterPro" id="IPR016032">
    <property type="entry name" value="Sig_transdc_resp-reg_C-effctor"/>
</dbReference>
<dbReference type="InterPro" id="IPR036388">
    <property type="entry name" value="WH-like_DNA-bd_sf"/>
</dbReference>
<dbReference type="Proteomes" id="UP000551327">
    <property type="component" value="Unassembled WGS sequence"/>
</dbReference>
<protein>
    <recommendedName>
        <fullName evidence="5">HTH luxR-type domain-containing protein</fullName>
    </recommendedName>
</protein>
<dbReference type="PROSITE" id="PS50043">
    <property type="entry name" value="HTH_LUXR_2"/>
    <property type="match status" value="1"/>
</dbReference>
<feature type="domain" description="HTH luxR-type" evidence="5">
    <location>
        <begin position="210"/>
        <end position="275"/>
    </location>
</feature>
<feature type="region of interest" description="Disordered" evidence="4">
    <location>
        <begin position="1"/>
        <end position="26"/>
    </location>
</feature>
<keyword evidence="1" id="KW-0805">Transcription regulation</keyword>
<dbReference type="GO" id="GO:0003677">
    <property type="term" value="F:DNA binding"/>
    <property type="evidence" value="ECO:0007669"/>
    <property type="project" value="UniProtKB-KW"/>
</dbReference>
<dbReference type="CDD" id="cd06170">
    <property type="entry name" value="LuxR_C_like"/>
    <property type="match status" value="1"/>
</dbReference>
<keyword evidence="2" id="KW-0238">DNA-binding</keyword>
<dbReference type="Pfam" id="PF00196">
    <property type="entry name" value="GerE"/>
    <property type="match status" value="1"/>
</dbReference>
<reference evidence="6 7" key="1">
    <citation type="submission" date="2020-08" db="EMBL/GenBank/DDBJ databases">
        <title>The genome sequence of type strain Novosphingobium piscinae KCTC 42194.</title>
        <authorList>
            <person name="Liu Y."/>
        </authorList>
    </citation>
    <scope>NUCLEOTIDE SEQUENCE [LARGE SCALE GENOMIC DNA]</scope>
    <source>
        <strain evidence="6 7">KCTC 42194</strain>
    </source>
</reference>
<dbReference type="InterPro" id="IPR000792">
    <property type="entry name" value="Tscrpt_reg_LuxR_C"/>
</dbReference>
<keyword evidence="7" id="KW-1185">Reference proteome</keyword>
<dbReference type="SUPFAM" id="SSF46894">
    <property type="entry name" value="C-terminal effector domain of the bipartite response regulators"/>
    <property type="match status" value="1"/>
</dbReference>
<dbReference type="RefSeq" id="WP_185678311.1">
    <property type="nucleotide sequence ID" value="NZ_JACLAX010000003.1"/>
</dbReference>
<evidence type="ECO:0000256" key="1">
    <source>
        <dbReference type="ARBA" id="ARBA00023015"/>
    </source>
</evidence>
<evidence type="ECO:0000259" key="5">
    <source>
        <dbReference type="PROSITE" id="PS50043"/>
    </source>
</evidence>
<dbReference type="AlphaFoldDB" id="A0A7X1FY27"/>
<dbReference type="PROSITE" id="PS00622">
    <property type="entry name" value="HTH_LUXR_1"/>
    <property type="match status" value="1"/>
</dbReference>
<evidence type="ECO:0000256" key="4">
    <source>
        <dbReference type="SAM" id="MobiDB-lite"/>
    </source>
</evidence>
<evidence type="ECO:0000313" key="6">
    <source>
        <dbReference type="EMBL" id="MBC2668432.1"/>
    </source>
</evidence>
<gene>
    <name evidence="6" type="ORF">H7F53_04655</name>
</gene>
<proteinExistence type="predicted"/>
<dbReference type="PANTHER" id="PTHR44688:SF16">
    <property type="entry name" value="DNA-BINDING TRANSCRIPTIONAL ACTIVATOR DEVR_DOSR"/>
    <property type="match status" value="1"/>
</dbReference>
<evidence type="ECO:0000313" key="7">
    <source>
        <dbReference type="Proteomes" id="UP000551327"/>
    </source>
</evidence>
<name>A0A7X1FY27_9SPHN</name>
<sequence>MGQPGEAGTGGAPGVPATEAAVQHDPRPRDGRAFALLAEVLEALGGSDFAGALARLVQELGAYETTVIAAFPESGRPVRLFSNLQPEDEETTLRPYFDNTYLLDPWYNMAREQVSDGVYRHEEHLPDGFHDSDYYRNYYAATGLRDECGIFIRLSSTICIVAMLGIRSPEHPPGRLEELEMILPCLLPVVRRHWAGLSTLTVTPSENLATLCRVHGLVGREVEVTDRLLRGYSNKLIGRELGISPETVKVYRKRINKKLGTTSAREVFAMFFRKAI</sequence>
<dbReference type="PRINTS" id="PR00038">
    <property type="entry name" value="HTHLUXR"/>
</dbReference>